<protein>
    <submittedName>
        <fullName evidence="7">Crp/Fnr family transcriptional regulator</fullName>
    </submittedName>
</protein>
<dbReference type="InterPro" id="IPR012318">
    <property type="entry name" value="HTH_CRP"/>
</dbReference>
<dbReference type="InterPro" id="IPR050397">
    <property type="entry name" value="Env_Response_Regulators"/>
</dbReference>
<sequence>MSINCPVNTTEVEAAGKPVEASRGIASFCTPRQFEQLESIMISLRVPSGGFLFWEGDETEYLYYIRSGKVKLRKATADGKELILTLLQAGDFICETISGQEASPYGFTAEVTENTEIGLITRNSLNTLIQHNGDLAISLMNWMAVSQRVTQSKLRDLLLFGKPGALASTLIRLSNSYGVIESYGIRIDTKLTHSELADFIGATRESVNRMLNEFKDQGIVDFRYGKIIIRKLKALQEICQCPACPACSKDVCRI</sequence>
<evidence type="ECO:0000259" key="5">
    <source>
        <dbReference type="PROSITE" id="PS50042"/>
    </source>
</evidence>
<proteinExistence type="predicted"/>
<keyword evidence="2" id="KW-0238">DNA-binding</keyword>
<dbReference type="CDD" id="cd00038">
    <property type="entry name" value="CAP_ED"/>
    <property type="match status" value="1"/>
</dbReference>
<dbReference type="SMART" id="SM00419">
    <property type="entry name" value="HTH_CRP"/>
    <property type="match status" value="1"/>
</dbReference>
<dbReference type="PANTHER" id="PTHR24567">
    <property type="entry name" value="CRP FAMILY TRANSCRIPTIONAL REGULATORY PROTEIN"/>
    <property type="match status" value="1"/>
</dbReference>
<dbReference type="GO" id="GO:0005829">
    <property type="term" value="C:cytosol"/>
    <property type="evidence" value="ECO:0007669"/>
    <property type="project" value="TreeGrafter"/>
</dbReference>
<dbReference type="PROSITE" id="PS50042">
    <property type="entry name" value="CNMP_BINDING_3"/>
    <property type="match status" value="1"/>
</dbReference>
<keyword evidence="4" id="KW-0804">Transcription</keyword>
<evidence type="ECO:0000256" key="3">
    <source>
        <dbReference type="ARBA" id="ARBA00023159"/>
    </source>
</evidence>
<dbReference type="AlphaFoldDB" id="A0A3T1D0Q8"/>
<gene>
    <name evidence="7" type="primary">fnr</name>
    <name evidence="7" type="ORF">KCTCHS21_10470</name>
</gene>
<evidence type="ECO:0000256" key="1">
    <source>
        <dbReference type="ARBA" id="ARBA00023015"/>
    </source>
</evidence>
<evidence type="ECO:0000313" key="8">
    <source>
        <dbReference type="Proteomes" id="UP000289856"/>
    </source>
</evidence>
<dbReference type="SUPFAM" id="SSF51206">
    <property type="entry name" value="cAMP-binding domain-like"/>
    <property type="match status" value="1"/>
</dbReference>
<name>A0A3T1D0Q8_9BACL</name>
<reference evidence="7 8" key="1">
    <citation type="submission" date="2019-01" db="EMBL/GenBank/DDBJ databases">
        <title>Complete genome sequence of Cohnella hallensis HS21 isolated from Korean fir (Abies koreana) rhizospheric soil.</title>
        <authorList>
            <person name="Jiang L."/>
            <person name="Kang S.W."/>
            <person name="Kim S."/>
            <person name="Jung J."/>
            <person name="Kim C.Y."/>
            <person name="Kim D.H."/>
            <person name="Kim S.W."/>
            <person name="Lee J."/>
        </authorList>
    </citation>
    <scope>NUCLEOTIDE SEQUENCE [LARGE SCALE GENOMIC DNA]</scope>
    <source>
        <strain evidence="7 8">HS21</strain>
    </source>
</reference>
<dbReference type="GO" id="GO:0003677">
    <property type="term" value="F:DNA binding"/>
    <property type="evidence" value="ECO:0007669"/>
    <property type="project" value="UniProtKB-KW"/>
</dbReference>
<dbReference type="InterPro" id="IPR036390">
    <property type="entry name" value="WH_DNA-bd_sf"/>
</dbReference>
<dbReference type="InterPro" id="IPR018335">
    <property type="entry name" value="Tscrpt_reg_HTH_Crp-type_CS"/>
</dbReference>
<dbReference type="PROSITE" id="PS51063">
    <property type="entry name" value="HTH_CRP_2"/>
    <property type="match status" value="1"/>
</dbReference>
<dbReference type="InterPro" id="IPR000595">
    <property type="entry name" value="cNMP-bd_dom"/>
</dbReference>
<dbReference type="PRINTS" id="PR00034">
    <property type="entry name" value="HTHCRP"/>
</dbReference>
<dbReference type="PANTHER" id="PTHR24567:SF74">
    <property type="entry name" value="HTH-TYPE TRANSCRIPTIONAL REGULATOR ARCR"/>
    <property type="match status" value="1"/>
</dbReference>
<dbReference type="PROSITE" id="PS00042">
    <property type="entry name" value="HTH_CRP_1"/>
    <property type="match status" value="1"/>
</dbReference>
<keyword evidence="8" id="KW-1185">Reference proteome</keyword>
<dbReference type="Pfam" id="PF13545">
    <property type="entry name" value="HTH_Crp_2"/>
    <property type="match status" value="1"/>
</dbReference>
<dbReference type="RefSeq" id="WP_162309277.1">
    <property type="nucleotide sequence ID" value="NZ_AP019400.1"/>
</dbReference>
<dbReference type="Pfam" id="PF00027">
    <property type="entry name" value="cNMP_binding"/>
    <property type="match status" value="1"/>
</dbReference>
<keyword evidence="1" id="KW-0805">Transcription regulation</keyword>
<dbReference type="KEGG" id="cohn:KCTCHS21_10470"/>
<keyword evidence="3" id="KW-0010">Activator</keyword>
<feature type="domain" description="Cyclic nucleotide-binding" evidence="5">
    <location>
        <begin position="25"/>
        <end position="135"/>
    </location>
</feature>
<dbReference type="InterPro" id="IPR014710">
    <property type="entry name" value="RmlC-like_jellyroll"/>
</dbReference>
<organism evidence="7 8">
    <name type="scientific">Cohnella abietis</name>
    <dbReference type="NCBI Taxonomy" id="2507935"/>
    <lineage>
        <taxon>Bacteria</taxon>
        <taxon>Bacillati</taxon>
        <taxon>Bacillota</taxon>
        <taxon>Bacilli</taxon>
        <taxon>Bacillales</taxon>
        <taxon>Paenibacillaceae</taxon>
        <taxon>Cohnella</taxon>
    </lineage>
</organism>
<dbReference type="InterPro" id="IPR018490">
    <property type="entry name" value="cNMP-bd_dom_sf"/>
</dbReference>
<dbReference type="CDD" id="cd00092">
    <property type="entry name" value="HTH_CRP"/>
    <property type="match status" value="1"/>
</dbReference>
<dbReference type="InterPro" id="IPR036388">
    <property type="entry name" value="WH-like_DNA-bd_sf"/>
</dbReference>
<dbReference type="SMART" id="SM00100">
    <property type="entry name" value="cNMP"/>
    <property type="match status" value="1"/>
</dbReference>
<evidence type="ECO:0000256" key="4">
    <source>
        <dbReference type="ARBA" id="ARBA00023163"/>
    </source>
</evidence>
<dbReference type="Proteomes" id="UP000289856">
    <property type="component" value="Chromosome"/>
</dbReference>
<feature type="domain" description="HTH crp-type" evidence="6">
    <location>
        <begin position="160"/>
        <end position="233"/>
    </location>
</feature>
<accession>A0A3T1D0Q8</accession>
<evidence type="ECO:0000313" key="7">
    <source>
        <dbReference type="EMBL" id="BBI31648.1"/>
    </source>
</evidence>
<dbReference type="GO" id="GO:0003700">
    <property type="term" value="F:DNA-binding transcription factor activity"/>
    <property type="evidence" value="ECO:0007669"/>
    <property type="project" value="InterPro"/>
</dbReference>
<dbReference type="Gene3D" id="1.10.10.10">
    <property type="entry name" value="Winged helix-like DNA-binding domain superfamily/Winged helix DNA-binding domain"/>
    <property type="match status" value="1"/>
</dbReference>
<evidence type="ECO:0000259" key="6">
    <source>
        <dbReference type="PROSITE" id="PS51063"/>
    </source>
</evidence>
<dbReference type="Gene3D" id="2.60.120.10">
    <property type="entry name" value="Jelly Rolls"/>
    <property type="match status" value="1"/>
</dbReference>
<dbReference type="SUPFAM" id="SSF46785">
    <property type="entry name" value="Winged helix' DNA-binding domain"/>
    <property type="match status" value="1"/>
</dbReference>
<evidence type="ECO:0000256" key="2">
    <source>
        <dbReference type="ARBA" id="ARBA00023125"/>
    </source>
</evidence>
<dbReference type="EMBL" id="AP019400">
    <property type="protein sequence ID" value="BBI31648.1"/>
    <property type="molecule type" value="Genomic_DNA"/>
</dbReference>